<dbReference type="EMBL" id="OANT01000003">
    <property type="protein sequence ID" value="SNX44293.1"/>
    <property type="molecule type" value="Genomic_DNA"/>
</dbReference>
<gene>
    <name evidence="2" type="ORF">SAMN05421731_10327</name>
</gene>
<keyword evidence="3" id="KW-1185">Reference proteome</keyword>
<evidence type="ECO:0000259" key="1">
    <source>
        <dbReference type="Pfam" id="PF00419"/>
    </source>
</evidence>
<organism evidence="2 3">
    <name type="scientific">Acinetobacter puyangensis</name>
    <dbReference type="NCBI Taxonomy" id="1096779"/>
    <lineage>
        <taxon>Bacteria</taxon>
        <taxon>Pseudomonadati</taxon>
        <taxon>Pseudomonadota</taxon>
        <taxon>Gammaproteobacteria</taxon>
        <taxon>Moraxellales</taxon>
        <taxon>Moraxellaceae</taxon>
        <taxon>Acinetobacter</taxon>
    </lineage>
</organism>
<dbReference type="OrthoDB" id="8875995at2"/>
<feature type="domain" description="Fimbrial-type adhesion" evidence="1">
    <location>
        <begin position="324"/>
        <end position="534"/>
    </location>
</feature>
<dbReference type="GO" id="GO:0009289">
    <property type="term" value="C:pilus"/>
    <property type="evidence" value="ECO:0007669"/>
    <property type="project" value="InterPro"/>
</dbReference>
<sequence>MSKNFGLSLGVIIGIVLLSVESEGWAACRSVHYNTGEYAGVTRSGNTIIENGTTGATWGDSNTTQTEDNNSARISIGKIHLMDNAIQPNGSSLAIASVPPTAYKIRNTYAESLLWACSPSTDMSKIRFLVSVNGDDRVGGYFPVDPVNAGGETNVFYTWFKYVGIRQYIDGQVLGRQYKGVPIQYETGTAGSVGWAKDKCQPGWHCIRLKHLPTMQFELLRVAGQPPYSSPANEYCNSYTTPSNATGNDLGMGQYGNYNCNQPISYITLGESVSTSGSPNGNEYVAFAHDAIGVTHSVAGDTWYFWGADNGFGYTLYNSAYLDNTTSACKLNMVTPAVNFGITSTIFLNANNILSRDFQVQIDCHNAVSSGIGNGQVAIGIQPSQGAYSAAQAFSPTLVNASNGVSTLLSDDYSSNTLRAKNVGIYIKYQGDSNYITLLGQPGATGSTPATSGNHSVSCGSSNNQACYPAVTFPQGNAAGWYPILNHAANIGTPLSGYTRYNINYTADLKKIDGAPPVTTGSIYSTATVVVKIQ</sequence>
<dbReference type="AlphaFoldDB" id="A0A240E7S3"/>
<dbReference type="GO" id="GO:0007155">
    <property type="term" value="P:cell adhesion"/>
    <property type="evidence" value="ECO:0007669"/>
    <property type="project" value="InterPro"/>
</dbReference>
<proteinExistence type="predicted"/>
<evidence type="ECO:0000313" key="3">
    <source>
        <dbReference type="Proteomes" id="UP000219042"/>
    </source>
</evidence>
<dbReference type="RefSeq" id="WP_097078556.1">
    <property type="nucleotide sequence ID" value="NZ_BAABHT010000001.1"/>
</dbReference>
<protein>
    <submittedName>
        <fullName evidence="2">Fimbrial protein</fullName>
    </submittedName>
</protein>
<name>A0A240E7S3_9GAMM</name>
<evidence type="ECO:0000313" key="2">
    <source>
        <dbReference type="EMBL" id="SNX44293.1"/>
    </source>
</evidence>
<dbReference type="InterPro" id="IPR000259">
    <property type="entry name" value="Adhesion_dom_fimbrial"/>
</dbReference>
<accession>A0A240E7S3</accession>
<dbReference type="Pfam" id="PF00419">
    <property type="entry name" value="Fimbrial"/>
    <property type="match status" value="1"/>
</dbReference>
<dbReference type="Proteomes" id="UP000219042">
    <property type="component" value="Unassembled WGS sequence"/>
</dbReference>
<reference evidence="3" key="1">
    <citation type="submission" date="2016-09" db="EMBL/GenBank/DDBJ databases">
        <authorList>
            <person name="Varghese N."/>
            <person name="Submissions S."/>
        </authorList>
    </citation>
    <scope>NUCLEOTIDE SEQUENCE [LARGE SCALE GENOMIC DNA]</scope>
    <source>
        <strain evidence="3">ANC 4466</strain>
    </source>
</reference>